<evidence type="ECO:0000313" key="2">
    <source>
        <dbReference type="EMBL" id="CAH9085287.1"/>
    </source>
</evidence>
<evidence type="ECO:0000256" key="1">
    <source>
        <dbReference type="SAM" id="MobiDB-lite"/>
    </source>
</evidence>
<gene>
    <name evidence="2" type="ORF">CEURO_LOCUS9323</name>
</gene>
<feature type="region of interest" description="Disordered" evidence="1">
    <location>
        <begin position="89"/>
        <end position="113"/>
    </location>
</feature>
<sequence length="113" mass="12095">MVAANSRSKALAQPRIRNEAVWGDGCVKGLHRYPSPGAATENATTHGGRAICNALKCREENQAGILTFRESKKSLTSVPSHLYSDLLDFPNRSGTKSEDDGAAPPEGFHLGCE</sequence>
<proteinExistence type="predicted"/>
<evidence type="ECO:0000313" key="3">
    <source>
        <dbReference type="Proteomes" id="UP001152484"/>
    </source>
</evidence>
<comment type="caution">
    <text evidence="2">The sequence shown here is derived from an EMBL/GenBank/DDBJ whole genome shotgun (WGS) entry which is preliminary data.</text>
</comment>
<name>A0A9P1E7Z0_CUSEU</name>
<dbReference type="EMBL" id="CAMAPE010000018">
    <property type="protein sequence ID" value="CAH9085287.1"/>
    <property type="molecule type" value="Genomic_DNA"/>
</dbReference>
<protein>
    <submittedName>
        <fullName evidence="2">Uncharacterized protein</fullName>
    </submittedName>
</protein>
<organism evidence="2 3">
    <name type="scientific">Cuscuta europaea</name>
    <name type="common">European dodder</name>
    <dbReference type="NCBI Taxonomy" id="41803"/>
    <lineage>
        <taxon>Eukaryota</taxon>
        <taxon>Viridiplantae</taxon>
        <taxon>Streptophyta</taxon>
        <taxon>Embryophyta</taxon>
        <taxon>Tracheophyta</taxon>
        <taxon>Spermatophyta</taxon>
        <taxon>Magnoliopsida</taxon>
        <taxon>eudicotyledons</taxon>
        <taxon>Gunneridae</taxon>
        <taxon>Pentapetalae</taxon>
        <taxon>asterids</taxon>
        <taxon>lamiids</taxon>
        <taxon>Solanales</taxon>
        <taxon>Convolvulaceae</taxon>
        <taxon>Cuscuteae</taxon>
        <taxon>Cuscuta</taxon>
        <taxon>Cuscuta subgen. Cuscuta</taxon>
    </lineage>
</organism>
<reference evidence="2" key="1">
    <citation type="submission" date="2022-07" db="EMBL/GenBank/DDBJ databases">
        <authorList>
            <person name="Macas J."/>
            <person name="Novak P."/>
            <person name="Neumann P."/>
        </authorList>
    </citation>
    <scope>NUCLEOTIDE SEQUENCE</scope>
</reference>
<dbReference type="Proteomes" id="UP001152484">
    <property type="component" value="Unassembled WGS sequence"/>
</dbReference>
<keyword evidence="3" id="KW-1185">Reference proteome</keyword>
<dbReference type="AlphaFoldDB" id="A0A9P1E7Z0"/>
<accession>A0A9P1E7Z0</accession>